<feature type="domain" description="CoA carboxyltransferase C-terminal" evidence="11">
    <location>
        <begin position="32"/>
        <end position="295"/>
    </location>
</feature>
<keyword evidence="5 10" id="KW-0276">Fatty acid metabolism</keyword>
<dbReference type="EC" id="2.1.3.15" evidence="10"/>
<keyword evidence="12" id="KW-0436">Ligase</keyword>
<dbReference type="HAMAP" id="MF_00823">
    <property type="entry name" value="AcetylCoA_CT_alpha"/>
    <property type="match status" value="1"/>
</dbReference>
<comment type="subcellular location">
    <subcellularLocation>
        <location evidence="10">Cytoplasm</location>
    </subcellularLocation>
</comment>
<keyword evidence="3 10" id="KW-0808">Transferase</keyword>
<evidence type="ECO:0000313" key="12">
    <source>
        <dbReference type="EMBL" id="MBI2877411.1"/>
    </source>
</evidence>
<dbReference type="Proteomes" id="UP000769766">
    <property type="component" value="Unassembled WGS sequence"/>
</dbReference>
<dbReference type="NCBIfam" id="NF004344">
    <property type="entry name" value="PRK05724.1"/>
    <property type="match status" value="1"/>
</dbReference>
<keyword evidence="10" id="KW-0963">Cytoplasm</keyword>
<evidence type="ECO:0000256" key="4">
    <source>
        <dbReference type="ARBA" id="ARBA00022741"/>
    </source>
</evidence>
<protein>
    <recommendedName>
        <fullName evidence="10">Acetyl-coenzyme A carboxylase carboxyl transferase subunit alpha</fullName>
        <shortName evidence="10">ACCase subunit alpha</shortName>
        <shortName evidence="10">Acetyl-CoA carboxylase carboxyltransferase subunit alpha</shortName>
        <ecNumber evidence="10">2.1.3.15</ecNumber>
    </recommendedName>
</protein>
<dbReference type="PRINTS" id="PR01069">
    <property type="entry name" value="ACCCTRFRASEA"/>
</dbReference>
<accession>A0A932CQI4</accession>
<evidence type="ECO:0000256" key="1">
    <source>
        <dbReference type="ARBA" id="ARBA00004956"/>
    </source>
</evidence>
<evidence type="ECO:0000256" key="6">
    <source>
        <dbReference type="ARBA" id="ARBA00022840"/>
    </source>
</evidence>
<dbReference type="GO" id="GO:0009317">
    <property type="term" value="C:acetyl-CoA carboxylase complex"/>
    <property type="evidence" value="ECO:0007669"/>
    <property type="project" value="InterPro"/>
</dbReference>
<keyword evidence="2 10" id="KW-0444">Lipid biosynthesis</keyword>
<evidence type="ECO:0000256" key="7">
    <source>
        <dbReference type="ARBA" id="ARBA00023098"/>
    </source>
</evidence>
<dbReference type="GO" id="GO:0016743">
    <property type="term" value="F:carboxyl- or carbamoyltransferase activity"/>
    <property type="evidence" value="ECO:0007669"/>
    <property type="project" value="UniProtKB-UniRule"/>
</dbReference>
<dbReference type="NCBIfam" id="TIGR00513">
    <property type="entry name" value="accA"/>
    <property type="match status" value="1"/>
</dbReference>
<dbReference type="GO" id="GO:0003989">
    <property type="term" value="F:acetyl-CoA carboxylase activity"/>
    <property type="evidence" value="ECO:0007669"/>
    <property type="project" value="InterPro"/>
</dbReference>
<evidence type="ECO:0000256" key="9">
    <source>
        <dbReference type="ARBA" id="ARBA00049152"/>
    </source>
</evidence>
<comment type="pathway">
    <text evidence="1 10">Lipid metabolism; malonyl-CoA biosynthesis; malonyl-CoA from acetyl-CoA: step 1/1.</text>
</comment>
<dbReference type="Pfam" id="PF03255">
    <property type="entry name" value="ACCA"/>
    <property type="match status" value="1"/>
</dbReference>
<gene>
    <name evidence="10" type="primary">accA</name>
    <name evidence="12" type="ORF">HYY20_11065</name>
</gene>
<dbReference type="PANTHER" id="PTHR42853:SF3">
    <property type="entry name" value="ACETYL-COENZYME A CARBOXYLASE CARBOXYL TRANSFERASE SUBUNIT ALPHA, CHLOROPLASTIC"/>
    <property type="match status" value="1"/>
</dbReference>
<dbReference type="PROSITE" id="PS50989">
    <property type="entry name" value="COA_CT_CTER"/>
    <property type="match status" value="1"/>
</dbReference>
<name>A0A932CQI4_UNCTE</name>
<dbReference type="EMBL" id="JACPRF010000337">
    <property type="protein sequence ID" value="MBI2877411.1"/>
    <property type="molecule type" value="Genomic_DNA"/>
</dbReference>
<dbReference type="InterPro" id="IPR029045">
    <property type="entry name" value="ClpP/crotonase-like_dom_sf"/>
</dbReference>
<evidence type="ECO:0000256" key="3">
    <source>
        <dbReference type="ARBA" id="ARBA00022679"/>
    </source>
</evidence>
<proteinExistence type="inferred from homology"/>
<dbReference type="PANTHER" id="PTHR42853">
    <property type="entry name" value="ACETYL-COENZYME A CARBOXYLASE CARBOXYL TRANSFERASE SUBUNIT ALPHA"/>
    <property type="match status" value="1"/>
</dbReference>
<sequence length="321" mass="35697">MESMIQRLDFEKPIGELEKKIEELRHLSNGADSDLSHEILKLEHKCARLTQQIFSRLNRWQRTQLARHPNRPYALDYIQAMTTDFLELHGDRLFGDDPAIVGGVARLEGRPLMIIGQQKGRSIKEKIHRNFGMPHPEGFRKALRLLQLADKFHLPVVTLIDTSGAYPGIGAEERGQAEAIARNLRTMAELRVPVVSVVIGEGGSGGALALGVSNRVLMLEYAIYTVITPEGCAAILWDDSEKAPEASEALKITAQDLLAVGAIDGIIPEPLGGAHREPREMAARLQETLARHLAELAHLSAADLVRLRHERFRRMGVFKGR</sequence>
<dbReference type="GO" id="GO:2001295">
    <property type="term" value="P:malonyl-CoA biosynthetic process"/>
    <property type="evidence" value="ECO:0007669"/>
    <property type="project" value="UniProtKB-UniRule"/>
</dbReference>
<keyword evidence="4 10" id="KW-0547">Nucleotide-binding</keyword>
<keyword evidence="7 10" id="KW-0443">Lipid metabolism</keyword>
<evidence type="ECO:0000256" key="10">
    <source>
        <dbReference type="HAMAP-Rule" id="MF_00823"/>
    </source>
</evidence>
<dbReference type="GO" id="GO:0005524">
    <property type="term" value="F:ATP binding"/>
    <property type="evidence" value="ECO:0007669"/>
    <property type="project" value="UniProtKB-KW"/>
</dbReference>
<organism evidence="12 13">
    <name type="scientific">Tectimicrobiota bacterium</name>
    <dbReference type="NCBI Taxonomy" id="2528274"/>
    <lineage>
        <taxon>Bacteria</taxon>
        <taxon>Pseudomonadati</taxon>
        <taxon>Nitrospinota/Tectimicrobiota group</taxon>
        <taxon>Candidatus Tectimicrobiota</taxon>
    </lineage>
</organism>
<evidence type="ECO:0000256" key="2">
    <source>
        <dbReference type="ARBA" id="ARBA00022516"/>
    </source>
</evidence>
<keyword evidence="8 10" id="KW-0275">Fatty acid biosynthesis</keyword>
<comment type="function">
    <text evidence="10">Component of the acetyl coenzyme A carboxylase (ACC) complex. First, biotin carboxylase catalyzes the carboxylation of biotin on its carrier protein (BCCP) and then the CO(2) group is transferred by the carboxyltransferase to acetyl-CoA to form malonyl-CoA.</text>
</comment>
<dbReference type="GO" id="GO:0006633">
    <property type="term" value="P:fatty acid biosynthetic process"/>
    <property type="evidence" value="ECO:0007669"/>
    <property type="project" value="UniProtKB-KW"/>
</dbReference>
<evidence type="ECO:0000313" key="13">
    <source>
        <dbReference type="Proteomes" id="UP000769766"/>
    </source>
</evidence>
<dbReference type="Gene3D" id="3.90.226.10">
    <property type="entry name" value="2-enoyl-CoA Hydratase, Chain A, domain 1"/>
    <property type="match status" value="1"/>
</dbReference>
<evidence type="ECO:0000256" key="8">
    <source>
        <dbReference type="ARBA" id="ARBA00023160"/>
    </source>
</evidence>
<comment type="subunit">
    <text evidence="10">Acetyl-CoA carboxylase is a heterohexamer composed of biotin carboxyl carrier protein (AccB), biotin carboxylase (AccC) and two subunits each of ACCase subunit alpha (AccA) and ACCase subunit beta (AccD).</text>
</comment>
<dbReference type="SUPFAM" id="SSF52096">
    <property type="entry name" value="ClpP/crotonase"/>
    <property type="match status" value="1"/>
</dbReference>
<keyword evidence="6 10" id="KW-0067">ATP-binding</keyword>
<comment type="similarity">
    <text evidence="10">Belongs to the AccA family.</text>
</comment>
<dbReference type="InterPro" id="IPR011763">
    <property type="entry name" value="COA_CT_C"/>
</dbReference>
<dbReference type="AlphaFoldDB" id="A0A932CQI4"/>
<dbReference type="InterPro" id="IPR001095">
    <property type="entry name" value="Acetyl_CoA_COase_a_su"/>
</dbReference>
<dbReference type="NCBIfam" id="NF041504">
    <property type="entry name" value="AccA_sub"/>
    <property type="match status" value="1"/>
</dbReference>
<reference evidence="12" key="1">
    <citation type="submission" date="2020-07" db="EMBL/GenBank/DDBJ databases">
        <title>Huge and variable diversity of episymbiotic CPR bacteria and DPANN archaea in groundwater ecosystems.</title>
        <authorList>
            <person name="He C.Y."/>
            <person name="Keren R."/>
            <person name="Whittaker M."/>
            <person name="Farag I.F."/>
            <person name="Doudna J."/>
            <person name="Cate J.H.D."/>
            <person name="Banfield J.F."/>
        </authorList>
    </citation>
    <scope>NUCLEOTIDE SEQUENCE</scope>
    <source>
        <strain evidence="12">NC_groundwater_672_Ag_B-0.1um_62_36</strain>
    </source>
</reference>
<comment type="catalytic activity">
    <reaction evidence="9 10">
        <text>N(6)-carboxybiotinyl-L-lysyl-[protein] + acetyl-CoA = N(6)-biotinyl-L-lysyl-[protein] + malonyl-CoA</text>
        <dbReference type="Rhea" id="RHEA:54728"/>
        <dbReference type="Rhea" id="RHEA-COMP:10505"/>
        <dbReference type="Rhea" id="RHEA-COMP:10506"/>
        <dbReference type="ChEBI" id="CHEBI:57288"/>
        <dbReference type="ChEBI" id="CHEBI:57384"/>
        <dbReference type="ChEBI" id="CHEBI:83144"/>
        <dbReference type="ChEBI" id="CHEBI:83145"/>
        <dbReference type="EC" id="2.1.3.15"/>
    </reaction>
</comment>
<evidence type="ECO:0000259" key="11">
    <source>
        <dbReference type="PROSITE" id="PS50989"/>
    </source>
</evidence>
<comment type="caution">
    <text evidence="12">The sequence shown here is derived from an EMBL/GenBank/DDBJ whole genome shotgun (WGS) entry which is preliminary data.</text>
</comment>
<evidence type="ECO:0000256" key="5">
    <source>
        <dbReference type="ARBA" id="ARBA00022832"/>
    </source>
</evidence>